<feature type="transmembrane region" description="Helical" evidence="6">
    <location>
        <begin position="186"/>
        <end position="206"/>
    </location>
</feature>
<keyword evidence="3 6" id="KW-0812">Transmembrane</keyword>
<evidence type="ECO:0000256" key="1">
    <source>
        <dbReference type="ARBA" id="ARBA00004651"/>
    </source>
</evidence>
<dbReference type="InterPro" id="IPR001123">
    <property type="entry name" value="LeuE-type"/>
</dbReference>
<proteinExistence type="predicted"/>
<sequence length="207" mass="22344">MTLVFLSALVIAFSGAMMPGPLLTYTIKQALHTGIFAGFIVIVGHAALELLLIALIFLGFDTILQSNLAQIGIGLIGGALLIYMGFDMIIGSAKNKISIQLDENKSNTGNILVSGFLLSAANPYFILWWAIIGLGFLLQAYKSFGVAGVLLFYSGHVLADFIWYGFISIAVGTTRKFMPLGLYRTIIASLGLMLIYFGCSFVYGSIY</sequence>
<dbReference type="KEGG" id="cbar:PATL70BA_1708"/>
<name>A0A3P7RXW5_9FIRM</name>
<feature type="transmembrane region" description="Helical" evidence="6">
    <location>
        <begin position="111"/>
        <end position="137"/>
    </location>
</feature>
<dbReference type="GO" id="GO:0005886">
    <property type="term" value="C:plasma membrane"/>
    <property type="evidence" value="ECO:0007669"/>
    <property type="project" value="UniProtKB-SubCell"/>
</dbReference>
<gene>
    <name evidence="7" type="ORF">PATL70BA_1708</name>
</gene>
<keyword evidence="4 6" id="KW-1133">Transmembrane helix</keyword>
<comment type="subcellular location">
    <subcellularLocation>
        <location evidence="1">Cell membrane</location>
        <topology evidence="1">Multi-pass membrane protein</topology>
    </subcellularLocation>
</comment>
<dbReference type="OrthoDB" id="9784202at2"/>
<keyword evidence="2" id="KW-1003">Cell membrane</keyword>
<evidence type="ECO:0000256" key="3">
    <source>
        <dbReference type="ARBA" id="ARBA00022692"/>
    </source>
</evidence>
<feature type="transmembrane region" description="Helical" evidence="6">
    <location>
        <begin position="144"/>
        <end position="166"/>
    </location>
</feature>
<protein>
    <submittedName>
        <fullName evidence="7">Lysine transporter LysE</fullName>
    </submittedName>
</protein>
<dbReference type="AlphaFoldDB" id="A0A3P7RXW5"/>
<evidence type="ECO:0000256" key="4">
    <source>
        <dbReference type="ARBA" id="ARBA00022989"/>
    </source>
</evidence>
<dbReference type="PANTHER" id="PTHR38825:SF1">
    <property type="entry name" value="TRANSPORTER, LYSE FAMILY"/>
    <property type="match status" value="1"/>
</dbReference>
<feature type="transmembrane region" description="Helical" evidence="6">
    <location>
        <begin position="34"/>
        <end position="60"/>
    </location>
</feature>
<evidence type="ECO:0000256" key="2">
    <source>
        <dbReference type="ARBA" id="ARBA00022475"/>
    </source>
</evidence>
<evidence type="ECO:0000313" key="8">
    <source>
        <dbReference type="Proteomes" id="UP000279029"/>
    </source>
</evidence>
<dbReference type="EMBL" id="LR130778">
    <property type="protein sequence ID" value="VDN47596.1"/>
    <property type="molecule type" value="Genomic_DNA"/>
</dbReference>
<evidence type="ECO:0000256" key="5">
    <source>
        <dbReference type="ARBA" id="ARBA00023136"/>
    </source>
</evidence>
<organism evidence="7 8">
    <name type="scientific">Petrocella atlantisensis</name>
    <dbReference type="NCBI Taxonomy" id="2173034"/>
    <lineage>
        <taxon>Bacteria</taxon>
        <taxon>Bacillati</taxon>
        <taxon>Bacillota</taxon>
        <taxon>Clostridia</taxon>
        <taxon>Lachnospirales</taxon>
        <taxon>Vallitaleaceae</taxon>
        <taxon>Petrocella</taxon>
    </lineage>
</organism>
<dbReference type="PANTHER" id="PTHR38825">
    <property type="entry name" value="LYSINE EXPORTER PROTEIN (LYSE/YGGA)"/>
    <property type="match status" value="1"/>
</dbReference>
<keyword evidence="5 6" id="KW-0472">Membrane</keyword>
<accession>A0A3P7RXW5</accession>
<dbReference type="Pfam" id="PF01810">
    <property type="entry name" value="LysE"/>
    <property type="match status" value="1"/>
</dbReference>
<dbReference type="RefSeq" id="WP_125136878.1">
    <property type="nucleotide sequence ID" value="NZ_LR130778.1"/>
</dbReference>
<dbReference type="Proteomes" id="UP000279029">
    <property type="component" value="Chromosome"/>
</dbReference>
<reference evidence="7 8" key="1">
    <citation type="submission" date="2018-09" db="EMBL/GenBank/DDBJ databases">
        <authorList>
            <person name="Postec A."/>
        </authorList>
    </citation>
    <scope>NUCLEOTIDE SEQUENCE [LARGE SCALE GENOMIC DNA]</scope>
    <source>
        <strain evidence="7">70B-A</strain>
    </source>
</reference>
<feature type="transmembrane region" description="Helical" evidence="6">
    <location>
        <begin position="72"/>
        <end position="91"/>
    </location>
</feature>
<evidence type="ECO:0000256" key="6">
    <source>
        <dbReference type="SAM" id="Phobius"/>
    </source>
</evidence>
<evidence type="ECO:0000313" key="7">
    <source>
        <dbReference type="EMBL" id="VDN47596.1"/>
    </source>
</evidence>
<keyword evidence="8" id="KW-1185">Reference proteome</keyword>
<dbReference type="GO" id="GO:0006865">
    <property type="term" value="P:amino acid transport"/>
    <property type="evidence" value="ECO:0007669"/>
    <property type="project" value="InterPro"/>
</dbReference>